<dbReference type="InterPro" id="IPR051614">
    <property type="entry name" value="UPF0045_domain"/>
</dbReference>
<proteinExistence type="inferred from homology"/>
<gene>
    <name evidence="3" type="ORF">MRX98_03040</name>
</gene>
<dbReference type="PANTHER" id="PTHR33777:SF1">
    <property type="entry name" value="UPF0045 PROTEIN ECM15"/>
    <property type="match status" value="1"/>
</dbReference>
<organism evidence="3 4">
    <name type="scientific">Desulfatitalea alkaliphila</name>
    <dbReference type="NCBI Taxonomy" id="2929485"/>
    <lineage>
        <taxon>Bacteria</taxon>
        <taxon>Pseudomonadati</taxon>
        <taxon>Thermodesulfobacteriota</taxon>
        <taxon>Desulfobacteria</taxon>
        <taxon>Desulfobacterales</taxon>
        <taxon>Desulfosarcinaceae</taxon>
        <taxon>Desulfatitalea</taxon>
    </lineage>
</organism>
<evidence type="ECO:0000313" key="3">
    <source>
        <dbReference type="EMBL" id="MCJ8499536.1"/>
    </source>
</evidence>
<evidence type="ECO:0000259" key="2">
    <source>
        <dbReference type="Pfam" id="PF01910"/>
    </source>
</evidence>
<dbReference type="GO" id="GO:0005829">
    <property type="term" value="C:cytosol"/>
    <property type="evidence" value="ECO:0007669"/>
    <property type="project" value="TreeGrafter"/>
</dbReference>
<dbReference type="RefSeq" id="WP_246902903.1">
    <property type="nucleotide sequence ID" value="NZ_JALJRB010000002.1"/>
</dbReference>
<evidence type="ECO:0000313" key="4">
    <source>
        <dbReference type="Proteomes" id="UP001165427"/>
    </source>
</evidence>
<keyword evidence="4" id="KW-1185">Reference proteome</keyword>
<accession>A0AA41R0Y1</accession>
<dbReference type="InterPro" id="IPR002767">
    <property type="entry name" value="Thiamine_BP"/>
</dbReference>
<feature type="domain" description="Thiamine-binding protein" evidence="2">
    <location>
        <begin position="5"/>
        <end position="94"/>
    </location>
</feature>
<dbReference type="AlphaFoldDB" id="A0AA41R0Y1"/>
<dbReference type="Pfam" id="PF01910">
    <property type="entry name" value="Thiamine_BP"/>
    <property type="match status" value="1"/>
</dbReference>
<dbReference type="Proteomes" id="UP001165427">
    <property type="component" value="Unassembled WGS sequence"/>
</dbReference>
<dbReference type="PANTHER" id="PTHR33777">
    <property type="entry name" value="UPF0045 PROTEIN ECM15"/>
    <property type="match status" value="1"/>
</dbReference>
<comment type="caution">
    <text evidence="3">The sequence shown here is derived from an EMBL/GenBank/DDBJ whole genome shotgun (WGS) entry which is preliminary data.</text>
</comment>
<protein>
    <submittedName>
        <fullName evidence="3">MTH1187 family thiamine-binding protein</fullName>
    </submittedName>
</protein>
<dbReference type="NCBIfam" id="TIGR00106">
    <property type="entry name" value="MTH1187 family thiamine-binding protein"/>
    <property type="match status" value="1"/>
</dbReference>
<sequence length="110" mass="12000">MSVIVELSIFPMDKGISVAAYVARAVQIIEEGGLAFALNPMGTCIEGEWEEVMEVVHRCFKALQKDSDRIYLTLKADYRKGPSGRLQRKVAAVQEKLSTGKGAGRAQSLA</sequence>
<dbReference type="EMBL" id="JALJRB010000002">
    <property type="protein sequence ID" value="MCJ8499536.1"/>
    <property type="molecule type" value="Genomic_DNA"/>
</dbReference>
<evidence type="ECO:0000256" key="1">
    <source>
        <dbReference type="ARBA" id="ARBA00010272"/>
    </source>
</evidence>
<comment type="similarity">
    <text evidence="1">Belongs to the UPF0045 family.</text>
</comment>
<name>A0AA41R0Y1_9BACT</name>
<reference evidence="3" key="1">
    <citation type="submission" date="2022-04" db="EMBL/GenBank/DDBJ databases">
        <title>Desulfatitalea alkaliphila sp. nov., a novel anaerobic sulfate-reducing bacterium isolated from terrestrial mud volcano, Taman Peninsula, Russia.</title>
        <authorList>
            <person name="Khomyakova M.A."/>
            <person name="Merkel A.Y."/>
            <person name="Slobodkin A.I."/>
        </authorList>
    </citation>
    <scope>NUCLEOTIDE SEQUENCE</scope>
    <source>
        <strain evidence="3">M08but</strain>
    </source>
</reference>
<dbReference type="InterPro" id="IPR029756">
    <property type="entry name" value="MTH1187/YkoF-like"/>
</dbReference>
<dbReference type="Gene3D" id="3.30.70.930">
    <property type="match status" value="1"/>
</dbReference>
<dbReference type="SUPFAM" id="SSF89957">
    <property type="entry name" value="MTH1187/YkoF-like"/>
    <property type="match status" value="1"/>
</dbReference>